<protein>
    <recommendedName>
        <fullName evidence="3">Ankyrin repeat-containing domain protein</fullName>
    </recommendedName>
</protein>
<proteinExistence type="predicted"/>
<reference evidence="1 2" key="1">
    <citation type="submission" date="2016-07" db="EMBL/GenBank/DDBJ databases">
        <title>Pervasive Adenine N6-methylation of Active Genes in Fungi.</title>
        <authorList>
            <consortium name="DOE Joint Genome Institute"/>
            <person name="Mondo S.J."/>
            <person name="Dannebaum R.O."/>
            <person name="Kuo R.C."/>
            <person name="Labutti K."/>
            <person name="Haridas S."/>
            <person name="Kuo A."/>
            <person name="Salamov A."/>
            <person name="Ahrendt S.R."/>
            <person name="Lipzen A."/>
            <person name="Sullivan W."/>
            <person name="Andreopoulos W.B."/>
            <person name="Clum A."/>
            <person name="Lindquist E."/>
            <person name="Daum C."/>
            <person name="Ramamoorthy G.K."/>
            <person name="Gryganskyi A."/>
            <person name="Culley D."/>
            <person name="Magnuson J.K."/>
            <person name="James T.Y."/>
            <person name="O'Malley M.A."/>
            <person name="Stajich J.E."/>
            <person name="Spatafora J.W."/>
            <person name="Visel A."/>
            <person name="Grigoriev I.V."/>
        </authorList>
    </citation>
    <scope>NUCLEOTIDE SEQUENCE [LARGE SCALE GENOMIC DNA]</scope>
    <source>
        <strain evidence="1 2">PL171</strain>
    </source>
</reference>
<dbReference type="EMBL" id="MCFL01000161">
    <property type="protein sequence ID" value="ORZ29552.1"/>
    <property type="molecule type" value="Genomic_DNA"/>
</dbReference>
<dbReference type="AlphaFoldDB" id="A0A1Y2H927"/>
<accession>A0A1Y2H927</accession>
<organism evidence="1 2">
    <name type="scientific">Catenaria anguillulae PL171</name>
    <dbReference type="NCBI Taxonomy" id="765915"/>
    <lineage>
        <taxon>Eukaryota</taxon>
        <taxon>Fungi</taxon>
        <taxon>Fungi incertae sedis</taxon>
        <taxon>Blastocladiomycota</taxon>
        <taxon>Blastocladiomycetes</taxon>
        <taxon>Blastocladiales</taxon>
        <taxon>Catenariaceae</taxon>
        <taxon>Catenaria</taxon>
    </lineage>
</organism>
<dbReference type="Proteomes" id="UP000193411">
    <property type="component" value="Unassembled WGS sequence"/>
</dbReference>
<gene>
    <name evidence="1" type="ORF">BCR44DRAFT_1070393</name>
</gene>
<name>A0A1Y2H927_9FUNG</name>
<evidence type="ECO:0000313" key="2">
    <source>
        <dbReference type="Proteomes" id="UP000193411"/>
    </source>
</evidence>
<evidence type="ECO:0000313" key="1">
    <source>
        <dbReference type="EMBL" id="ORZ29552.1"/>
    </source>
</evidence>
<keyword evidence="2" id="KW-1185">Reference proteome</keyword>
<comment type="caution">
    <text evidence="1">The sequence shown here is derived from an EMBL/GenBank/DDBJ whole genome shotgun (WGS) entry which is preliminary data.</text>
</comment>
<sequence length="142" mass="15362">MPCNHMFTFHAIPSAILTAATAPATPPAAAVPVLCVKIMTRCSPSQWHKRPSLRAGNLPPFCQPLNVLSRAVAPLATTAALIHLLHVHLNTATKVGDVGLLKFMMRWSWQPGGRPLNNTPTLAIAMQVGNLDVLDWWIDESG</sequence>
<evidence type="ECO:0008006" key="3">
    <source>
        <dbReference type="Google" id="ProtNLM"/>
    </source>
</evidence>